<sequence length="107" mass="12318">MDAERRARIYASLVWIKSAQFILSSHKRSHNSQIREESIKDLTVNISTGNYCSQVLKRIDITHFDLQAIPALHLEEPKILRTSKQGFYISKASRQQNEYQAGISTIQ</sequence>
<accession>A0AAE1DCN5</accession>
<organism evidence="1 2">
    <name type="scientific">Elysia crispata</name>
    <name type="common">lettuce slug</name>
    <dbReference type="NCBI Taxonomy" id="231223"/>
    <lineage>
        <taxon>Eukaryota</taxon>
        <taxon>Metazoa</taxon>
        <taxon>Spiralia</taxon>
        <taxon>Lophotrochozoa</taxon>
        <taxon>Mollusca</taxon>
        <taxon>Gastropoda</taxon>
        <taxon>Heterobranchia</taxon>
        <taxon>Euthyneura</taxon>
        <taxon>Panpulmonata</taxon>
        <taxon>Sacoglossa</taxon>
        <taxon>Placobranchoidea</taxon>
        <taxon>Plakobranchidae</taxon>
        <taxon>Elysia</taxon>
    </lineage>
</organism>
<dbReference type="EMBL" id="JAWDGP010004277">
    <property type="protein sequence ID" value="KAK3765824.1"/>
    <property type="molecule type" value="Genomic_DNA"/>
</dbReference>
<proteinExistence type="predicted"/>
<evidence type="ECO:0000313" key="2">
    <source>
        <dbReference type="Proteomes" id="UP001283361"/>
    </source>
</evidence>
<keyword evidence="2" id="KW-1185">Reference proteome</keyword>
<name>A0AAE1DCN5_9GAST</name>
<gene>
    <name evidence="1" type="ORF">RRG08_026294</name>
</gene>
<dbReference type="AlphaFoldDB" id="A0AAE1DCN5"/>
<reference evidence="1" key="1">
    <citation type="journal article" date="2023" name="G3 (Bethesda)">
        <title>A reference genome for the long-term kleptoplast-retaining sea slug Elysia crispata morphotype clarki.</title>
        <authorList>
            <person name="Eastman K.E."/>
            <person name="Pendleton A.L."/>
            <person name="Shaikh M.A."/>
            <person name="Suttiyut T."/>
            <person name="Ogas R."/>
            <person name="Tomko P."/>
            <person name="Gavelis G."/>
            <person name="Widhalm J.R."/>
            <person name="Wisecaver J.H."/>
        </authorList>
    </citation>
    <scope>NUCLEOTIDE SEQUENCE</scope>
    <source>
        <strain evidence="1">ECLA1</strain>
    </source>
</reference>
<comment type="caution">
    <text evidence="1">The sequence shown here is derived from an EMBL/GenBank/DDBJ whole genome shotgun (WGS) entry which is preliminary data.</text>
</comment>
<protein>
    <submittedName>
        <fullName evidence="1">Uncharacterized protein</fullName>
    </submittedName>
</protein>
<dbReference type="Proteomes" id="UP001283361">
    <property type="component" value="Unassembled WGS sequence"/>
</dbReference>
<evidence type="ECO:0000313" key="1">
    <source>
        <dbReference type="EMBL" id="KAK3765824.1"/>
    </source>
</evidence>